<feature type="compositionally biased region" description="Polar residues" evidence="2">
    <location>
        <begin position="843"/>
        <end position="867"/>
    </location>
</feature>
<protein>
    <recommendedName>
        <fullName evidence="3">Glycosyltransferase family 28 N-terminal domain-containing protein</fullName>
    </recommendedName>
</protein>
<proteinExistence type="predicted"/>
<dbReference type="CDD" id="cd03784">
    <property type="entry name" value="GT1_Gtf-like"/>
    <property type="match status" value="1"/>
</dbReference>
<feature type="region of interest" description="Disordered" evidence="2">
    <location>
        <begin position="829"/>
        <end position="873"/>
    </location>
</feature>
<dbReference type="Gene3D" id="3.40.50.2000">
    <property type="entry name" value="Glycogen Phosphorylase B"/>
    <property type="match status" value="2"/>
</dbReference>
<keyword evidence="5" id="KW-1185">Reference proteome</keyword>
<dbReference type="Pfam" id="PF03033">
    <property type="entry name" value="Glyco_transf_28"/>
    <property type="match status" value="1"/>
</dbReference>
<dbReference type="Proteomes" id="UP001383192">
    <property type="component" value="Unassembled WGS sequence"/>
</dbReference>
<keyword evidence="1" id="KW-0808">Transferase</keyword>
<dbReference type="AlphaFoldDB" id="A0AAW0CEN6"/>
<feature type="compositionally biased region" description="Low complexity" evidence="2">
    <location>
        <begin position="28"/>
        <end position="40"/>
    </location>
</feature>
<dbReference type="InterPro" id="IPR050426">
    <property type="entry name" value="Glycosyltransferase_28"/>
</dbReference>
<gene>
    <name evidence="4" type="ORF">VNI00_011078</name>
</gene>
<evidence type="ECO:0000313" key="5">
    <source>
        <dbReference type="Proteomes" id="UP001383192"/>
    </source>
</evidence>
<feature type="region of interest" description="Disordered" evidence="2">
    <location>
        <begin position="1"/>
        <end position="47"/>
    </location>
</feature>
<dbReference type="InterPro" id="IPR002213">
    <property type="entry name" value="UDP_glucos_trans"/>
</dbReference>
<dbReference type="EMBL" id="JAYKXP010000046">
    <property type="protein sequence ID" value="KAK7037586.1"/>
    <property type="molecule type" value="Genomic_DNA"/>
</dbReference>
<dbReference type="InterPro" id="IPR004276">
    <property type="entry name" value="GlycoTrans_28_N"/>
</dbReference>
<evidence type="ECO:0000313" key="4">
    <source>
        <dbReference type="EMBL" id="KAK7037586.1"/>
    </source>
</evidence>
<accession>A0AAW0CEN6</accession>
<feature type="domain" description="Glycosyltransferase family 28 N-terminal" evidence="3">
    <location>
        <begin position="117"/>
        <end position="264"/>
    </location>
</feature>
<evidence type="ECO:0000256" key="2">
    <source>
        <dbReference type="SAM" id="MobiDB-lite"/>
    </source>
</evidence>
<comment type="caution">
    <text evidence="4">The sequence shown here is derived from an EMBL/GenBank/DDBJ whole genome shotgun (WGS) entry which is preliminary data.</text>
</comment>
<evidence type="ECO:0000259" key="3">
    <source>
        <dbReference type="Pfam" id="PF03033"/>
    </source>
</evidence>
<dbReference type="PANTHER" id="PTHR48050">
    <property type="entry name" value="STEROL 3-BETA-GLUCOSYLTRANSFERASE"/>
    <property type="match status" value="1"/>
</dbReference>
<dbReference type="FunFam" id="3.40.50.2000:FF:000268">
    <property type="entry name" value="Glycosyltransferase family 1 protein"/>
    <property type="match status" value="1"/>
</dbReference>
<dbReference type="GO" id="GO:0005975">
    <property type="term" value="P:carbohydrate metabolic process"/>
    <property type="evidence" value="ECO:0007669"/>
    <property type="project" value="InterPro"/>
</dbReference>
<sequence length="890" mass="97155">MASSRRSSGEPLHMKDVDDAEVPLITPSSSGSEASSRNASQVDLDKVAEPNPKIDYGRYVNYGKGLDSKARLKRDGSIVVTLKLKEKLPELPPNYAKDVKEFAVDKSTWREFPQMNIVIMIVGSRGDVQPYVALGRRLLQDGHRVRIATHGTFQSFVEEQGLEFFDIGGDPRDLMSYMVKNPGLIPGIESLTNGDISKKRKMLAEMIDGCWRSCHLPCPRTGQAFAADAIISNPPAFAHIHCAEALGVPLLMSFTMPWSATTAFHHPLVNIEESNAQRGLTNYLSYALADILTWQGIGDIVNKFRERTLKLKPLSLRNGPSLVDAVKAPWTYCMSPALVPKPNDWKNHIDVVGFYFLDLATSYTPPEDLQAFLNAGEPPIYVGFGSVVVDDAAEMTKTVFEATKQAGVRALVSAGWGGLGGVEIPSHVCILGNIPHDWLFDKGRVSAVVHHGGAGTTAIGLSKGLPTVVVPFFGDQAFWGRSFLISDIGLDLTKSLGSMIHKAGAGPEPIHHEKLRVENLRDAIRFAVSPAAKGAAARLADRIRDEDGVTAGVESFYRHLPLKNMRCDLDPSRLAVWWSTDYCLKLSGFAAQTLIDAGKLDMKSLDLHRFKEYETKGVVTDPITGGASAVFWTVTHFYGGIVHLFTSPIDGIIETTTAIPRGMVKILSSLHKGLENLPELYGTEVRHSGRVTDFTSGLKEGGKGLYYGYYDGITGLVREPIKGAKKEGVLGAIKGSARSFVNVTMLPAAGMFGIVKHPMKGAIKSVQNLMFKGTEGVQWRTRVSDGVLAVKNSTEMERMSILKKFEEAKPGIKERQERLAKEAEEAIRKDLVEGQAPSSSSSATPQQLPRASSNDSLSRVSTGQQTHTEYDDEAFERDLALAKQLSLADH</sequence>
<dbReference type="Pfam" id="PF00201">
    <property type="entry name" value="UDPGT"/>
    <property type="match status" value="1"/>
</dbReference>
<reference evidence="4 5" key="1">
    <citation type="submission" date="2024-01" db="EMBL/GenBank/DDBJ databases">
        <title>A draft genome for a cacao thread blight-causing isolate of Paramarasmius palmivorus.</title>
        <authorList>
            <person name="Baruah I.K."/>
            <person name="Bukari Y."/>
            <person name="Amoako-Attah I."/>
            <person name="Meinhardt L.W."/>
            <person name="Bailey B.A."/>
            <person name="Cohen S.P."/>
        </authorList>
    </citation>
    <scope>NUCLEOTIDE SEQUENCE [LARGE SCALE GENOMIC DNA]</scope>
    <source>
        <strain evidence="4 5">GH-12</strain>
    </source>
</reference>
<dbReference type="FunFam" id="3.40.50.2000:FF:000009">
    <property type="entry name" value="Sterol 3-beta-glucosyltransferase UGT80A2"/>
    <property type="match status" value="1"/>
</dbReference>
<organism evidence="4 5">
    <name type="scientific">Paramarasmius palmivorus</name>
    <dbReference type="NCBI Taxonomy" id="297713"/>
    <lineage>
        <taxon>Eukaryota</taxon>
        <taxon>Fungi</taxon>
        <taxon>Dikarya</taxon>
        <taxon>Basidiomycota</taxon>
        <taxon>Agaricomycotina</taxon>
        <taxon>Agaricomycetes</taxon>
        <taxon>Agaricomycetidae</taxon>
        <taxon>Agaricales</taxon>
        <taxon>Marasmiineae</taxon>
        <taxon>Marasmiaceae</taxon>
        <taxon>Paramarasmius</taxon>
    </lineage>
</organism>
<dbReference type="SUPFAM" id="SSF53756">
    <property type="entry name" value="UDP-Glycosyltransferase/glycogen phosphorylase"/>
    <property type="match status" value="1"/>
</dbReference>
<name>A0AAW0CEN6_9AGAR</name>
<evidence type="ECO:0000256" key="1">
    <source>
        <dbReference type="ARBA" id="ARBA00022679"/>
    </source>
</evidence>
<dbReference type="GO" id="GO:0016906">
    <property type="term" value="F:sterol 3-beta-glucosyltransferase activity"/>
    <property type="evidence" value="ECO:0007669"/>
    <property type="project" value="UniProtKB-ARBA"/>
</dbReference>
<dbReference type="PANTHER" id="PTHR48050:SF13">
    <property type="entry name" value="STEROL 3-BETA-GLUCOSYLTRANSFERASE UGT80A2"/>
    <property type="match status" value="1"/>
</dbReference>